<dbReference type="PATRIC" id="fig|1299321.3.peg.3593"/>
<sequence>MIHLAEPAAKHLDGQWETAKEKYHKGDKVLHRPNILEASRIVILENGWVRALVSDYQENHDVLLPPHAVLFVDATYSRGEHARGRFPNYTRSQEQRRQLHNNSWDALAGEWPAGDTKQ</sequence>
<organism evidence="2 3">
    <name type="scientific">Mycobacteroides abscessus subsp. bolletii 1513</name>
    <dbReference type="NCBI Taxonomy" id="1299321"/>
    <lineage>
        <taxon>Bacteria</taxon>
        <taxon>Bacillati</taxon>
        <taxon>Actinomycetota</taxon>
        <taxon>Actinomycetes</taxon>
        <taxon>Mycobacteriales</taxon>
        <taxon>Mycobacteriaceae</taxon>
        <taxon>Mycobacteroides</taxon>
        <taxon>Mycobacteroides abscessus</taxon>
    </lineage>
</organism>
<name>X8DTS0_9MYCO</name>
<dbReference type="EMBL" id="JAOJ01000002">
    <property type="protein sequence ID" value="EUA71406.1"/>
    <property type="molecule type" value="Genomic_DNA"/>
</dbReference>
<dbReference type="AlphaFoldDB" id="X8DTS0"/>
<accession>X8DTS0</accession>
<feature type="region of interest" description="Disordered" evidence="1">
    <location>
        <begin position="82"/>
        <end position="118"/>
    </location>
</feature>
<dbReference type="Proteomes" id="UP000023351">
    <property type="component" value="Unassembled WGS sequence"/>
</dbReference>
<evidence type="ECO:0000313" key="2">
    <source>
        <dbReference type="EMBL" id="EUA71406.1"/>
    </source>
</evidence>
<gene>
    <name evidence="2" type="ORF">I540_3734</name>
</gene>
<protein>
    <submittedName>
        <fullName evidence="2">Uncharacterized protein</fullName>
    </submittedName>
</protein>
<comment type="caution">
    <text evidence="2">The sequence shown here is derived from an EMBL/GenBank/DDBJ whole genome shotgun (WGS) entry which is preliminary data.</text>
</comment>
<evidence type="ECO:0000313" key="3">
    <source>
        <dbReference type="Proteomes" id="UP000023351"/>
    </source>
</evidence>
<reference evidence="2 3" key="1">
    <citation type="submission" date="2013-12" db="EMBL/GenBank/DDBJ databases">
        <authorList>
            <person name="Zelazny A."/>
            <person name="Olivier K."/>
            <person name="Holland S."/>
            <person name="Lenaerts A."/>
            <person name="Ordway D."/>
            <person name="DeGroote M.A."/>
            <person name="Parker T."/>
            <person name="Sizemore C."/>
            <person name="Tallon L.J."/>
            <person name="Sadzewicz L.K."/>
            <person name="Sengamalay N."/>
            <person name="Fraser C.M."/>
            <person name="Hine E."/>
            <person name="Shefchek K.A."/>
            <person name="Das S.P."/>
            <person name="Tettelin H."/>
        </authorList>
    </citation>
    <scope>NUCLEOTIDE SEQUENCE [LARGE SCALE GENOMIC DNA]</scope>
    <source>
        <strain evidence="2 3">1513</strain>
    </source>
</reference>
<proteinExistence type="predicted"/>
<evidence type="ECO:0000256" key="1">
    <source>
        <dbReference type="SAM" id="MobiDB-lite"/>
    </source>
</evidence>